<dbReference type="AlphaFoldDB" id="A0A6I2N929"/>
<dbReference type="EMBL" id="WKMW01000007">
    <property type="protein sequence ID" value="MRY84353.1"/>
    <property type="molecule type" value="Genomic_DNA"/>
</dbReference>
<evidence type="ECO:0000313" key="4">
    <source>
        <dbReference type="Proteomes" id="UP000450599"/>
    </source>
</evidence>
<reference evidence="3 6" key="2">
    <citation type="submission" date="2020-04" db="EMBL/GenBank/DDBJ databases">
        <title>Complete Genomes and Methylome analysis of CBBP consortium that reverse antibiotic-induced susceptibility to vancomycin-resistant Enterococcus faecium infection.</title>
        <authorList>
            <person name="Fomenkov A."/>
            <person name="Zhang Z."/>
            <person name="Pamer E."/>
            <person name="Roberts R.J."/>
        </authorList>
    </citation>
    <scope>NUCLEOTIDE SEQUENCE [LARGE SCALE GENOMIC DNA]</scope>
    <source>
        <strain evidence="6">CBBP</strain>
        <strain evidence="3">CBBP-1</strain>
    </source>
</reference>
<sequence>MNKVGRINMLVDITPAQLHYLRFLEAHKIKEEPMVYVSQNKAFQRFGRANVERWREQGKVRAFQRPQMVEYMMNELLKAAENQQDYF</sequence>
<evidence type="ECO:0000313" key="6">
    <source>
        <dbReference type="Proteomes" id="UP000501982"/>
    </source>
</evidence>
<accession>A0A6I2N929</accession>
<dbReference type="Proteomes" id="UP000450599">
    <property type="component" value="Unassembled WGS sequence"/>
</dbReference>
<gene>
    <name evidence="2" type="ORF">GKD54_13835</name>
    <name evidence="1" type="ORF">GKD58_08815</name>
    <name evidence="3" type="ORF">HHO38_19290</name>
</gene>
<protein>
    <submittedName>
        <fullName evidence="1">Uncharacterized protein</fullName>
    </submittedName>
</protein>
<evidence type="ECO:0000313" key="5">
    <source>
        <dbReference type="Proteomes" id="UP000471216"/>
    </source>
</evidence>
<evidence type="ECO:0000313" key="2">
    <source>
        <dbReference type="EMBL" id="MRZ07266.1"/>
    </source>
</evidence>
<dbReference type="RefSeq" id="WP_147379219.1">
    <property type="nucleotide sequence ID" value="NZ_CP051672.1"/>
</dbReference>
<dbReference type="Proteomes" id="UP000471216">
    <property type="component" value="Unassembled WGS sequence"/>
</dbReference>
<name>A0A6I2N929_PARDI</name>
<reference evidence="4 5" key="1">
    <citation type="journal article" date="2019" name="Nat. Med.">
        <title>A library of human gut bacterial isolates paired with longitudinal multiomics data enables mechanistic microbiome research.</title>
        <authorList>
            <person name="Poyet M."/>
            <person name="Groussin M."/>
            <person name="Gibbons S.M."/>
            <person name="Avila-Pacheco J."/>
            <person name="Jiang X."/>
            <person name="Kearney S.M."/>
            <person name="Perrotta A.R."/>
            <person name="Berdy B."/>
            <person name="Zhao S."/>
            <person name="Lieberman T.D."/>
            <person name="Swanson P.K."/>
            <person name="Smith M."/>
            <person name="Roesemann S."/>
            <person name="Alexander J.E."/>
            <person name="Rich S.A."/>
            <person name="Livny J."/>
            <person name="Vlamakis H."/>
            <person name="Clish C."/>
            <person name="Bullock K."/>
            <person name="Deik A."/>
            <person name="Scott J."/>
            <person name="Pierce K.A."/>
            <person name="Xavier R.J."/>
            <person name="Alm E.J."/>
        </authorList>
    </citation>
    <scope>NUCLEOTIDE SEQUENCE [LARGE SCALE GENOMIC DNA]</scope>
    <source>
        <strain evidence="2 5">BIOML-A10</strain>
        <strain evidence="1 4">BIOML-A11</strain>
    </source>
</reference>
<dbReference type="EMBL" id="CP051672">
    <property type="protein sequence ID" value="QJE30292.1"/>
    <property type="molecule type" value="Genomic_DNA"/>
</dbReference>
<evidence type="ECO:0000313" key="1">
    <source>
        <dbReference type="EMBL" id="MRY84353.1"/>
    </source>
</evidence>
<evidence type="ECO:0000313" key="3">
    <source>
        <dbReference type="EMBL" id="QJE30292.1"/>
    </source>
</evidence>
<dbReference type="EMBL" id="WKMX01000012">
    <property type="protein sequence ID" value="MRZ07266.1"/>
    <property type="molecule type" value="Genomic_DNA"/>
</dbReference>
<organism evidence="1 4">
    <name type="scientific">Parabacteroides distasonis</name>
    <dbReference type="NCBI Taxonomy" id="823"/>
    <lineage>
        <taxon>Bacteria</taxon>
        <taxon>Pseudomonadati</taxon>
        <taxon>Bacteroidota</taxon>
        <taxon>Bacteroidia</taxon>
        <taxon>Bacteroidales</taxon>
        <taxon>Tannerellaceae</taxon>
        <taxon>Parabacteroides</taxon>
    </lineage>
</organism>
<proteinExistence type="predicted"/>
<dbReference type="Proteomes" id="UP000501982">
    <property type="component" value="Chromosome"/>
</dbReference>